<feature type="domain" description="Pericentrin/AKAP-450 centrosomal targeting" evidence="8">
    <location>
        <begin position="2863"/>
        <end position="2940"/>
    </location>
</feature>
<dbReference type="InterPro" id="IPR019528">
    <property type="entry name" value="PACT_domain"/>
</dbReference>
<proteinExistence type="predicted"/>
<dbReference type="eggNOG" id="ENOG502QV16">
    <property type="taxonomic scope" value="Eukaryota"/>
</dbReference>
<feature type="region of interest" description="Disordered" evidence="7">
    <location>
        <begin position="1516"/>
        <end position="1540"/>
    </location>
</feature>
<feature type="coiled-coil region" evidence="6">
    <location>
        <begin position="999"/>
        <end position="1041"/>
    </location>
</feature>
<accession>A0A158P0Z0</accession>
<evidence type="ECO:0000256" key="6">
    <source>
        <dbReference type="SAM" id="Coils"/>
    </source>
</evidence>
<evidence type="ECO:0000256" key="1">
    <source>
        <dbReference type="ARBA" id="ARBA00004300"/>
    </source>
</evidence>
<feature type="coiled-coil region" evidence="6">
    <location>
        <begin position="576"/>
        <end position="617"/>
    </location>
</feature>
<organism evidence="9 10">
    <name type="scientific">Atta cephalotes</name>
    <name type="common">Leafcutter ant</name>
    <dbReference type="NCBI Taxonomy" id="12957"/>
    <lineage>
        <taxon>Eukaryota</taxon>
        <taxon>Metazoa</taxon>
        <taxon>Ecdysozoa</taxon>
        <taxon>Arthropoda</taxon>
        <taxon>Hexapoda</taxon>
        <taxon>Insecta</taxon>
        <taxon>Pterygota</taxon>
        <taxon>Neoptera</taxon>
        <taxon>Endopterygota</taxon>
        <taxon>Hymenoptera</taxon>
        <taxon>Apocrita</taxon>
        <taxon>Aculeata</taxon>
        <taxon>Formicoidea</taxon>
        <taxon>Formicidae</taxon>
        <taxon>Myrmicinae</taxon>
        <taxon>Atta</taxon>
    </lineage>
</organism>
<dbReference type="GO" id="GO:0007165">
    <property type="term" value="P:signal transduction"/>
    <property type="evidence" value="ECO:0007669"/>
    <property type="project" value="InterPro"/>
</dbReference>
<dbReference type="FunCoup" id="A0A158P0Z0">
    <property type="interactions" value="303"/>
</dbReference>
<dbReference type="InterPro" id="IPR028745">
    <property type="entry name" value="AKAP9/Pericentrin"/>
</dbReference>
<evidence type="ECO:0000256" key="5">
    <source>
        <dbReference type="ARBA" id="ARBA00023212"/>
    </source>
</evidence>
<feature type="coiled-coil region" evidence="6">
    <location>
        <begin position="430"/>
        <end position="495"/>
    </location>
</feature>
<feature type="coiled-coil region" evidence="6">
    <location>
        <begin position="2616"/>
        <end position="2753"/>
    </location>
</feature>
<feature type="coiled-coil region" evidence="6">
    <location>
        <begin position="2452"/>
        <end position="2518"/>
    </location>
</feature>
<feature type="compositionally biased region" description="Polar residues" evidence="7">
    <location>
        <begin position="2048"/>
        <end position="2061"/>
    </location>
</feature>
<reference evidence="9" key="2">
    <citation type="submission" date="2016-04" db="UniProtKB">
        <authorList>
            <consortium name="EnsemblMetazoa"/>
        </authorList>
    </citation>
    <scope>IDENTIFICATION</scope>
</reference>
<evidence type="ECO:0000256" key="7">
    <source>
        <dbReference type="SAM" id="MobiDB-lite"/>
    </source>
</evidence>
<feature type="coiled-coil region" evidence="6">
    <location>
        <begin position="2547"/>
        <end position="2574"/>
    </location>
</feature>
<feature type="region of interest" description="Disordered" evidence="7">
    <location>
        <begin position="1"/>
        <end position="50"/>
    </location>
</feature>
<feature type="coiled-coil region" evidence="6">
    <location>
        <begin position="2269"/>
        <end position="2296"/>
    </location>
</feature>
<feature type="region of interest" description="Disordered" evidence="7">
    <location>
        <begin position="2313"/>
        <end position="2333"/>
    </location>
</feature>
<feature type="coiled-coil region" evidence="6">
    <location>
        <begin position="840"/>
        <end position="867"/>
    </location>
</feature>
<feature type="compositionally biased region" description="Low complexity" evidence="7">
    <location>
        <begin position="2316"/>
        <end position="2328"/>
    </location>
</feature>
<protein>
    <recommendedName>
        <fullName evidence="8">Pericentrin/AKAP-450 centrosomal targeting domain-containing protein</fullName>
    </recommendedName>
</protein>
<dbReference type="Pfam" id="PF10495">
    <property type="entry name" value="PACT_coil_coil"/>
    <property type="match status" value="1"/>
</dbReference>
<keyword evidence="3" id="KW-0597">Phosphoprotein</keyword>
<dbReference type="InParanoid" id="A0A158P0Z0"/>
<feature type="coiled-coil region" evidence="6">
    <location>
        <begin position="1831"/>
        <end position="1946"/>
    </location>
</feature>
<evidence type="ECO:0000313" key="9">
    <source>
        <dbReference type="EnsemblMetazoa" id="XP_012063448.1"/>
    </source>
</evidence>
<evidence type="ECO:0000256" key="3">
    <source>
        <dbReference type="ARBA" id="ARBA00022553"/>
    </source>
</evidence>
<dbReference type="OrthoDB" id="2020852at2759"/>
<dbReference type="EMBL" id="ADTU01005912">
    <property type="status" value="NOT_ANNOTATED_CDS"/>
    <property type="molecule type" value="Genomic_DNA"/>
</dbReference>
<feature type="compositionally biased region" description="Basic and acidic residues" evidence="7">
    <location>
        <begin position="2064"/>
        <end position="2074"/>
    </location>
</feature>
<feature type="coiled-coil region" evidence="6">
    <location>
        <begin position="1547"/>
        <end position="1702"/>
    </location>
</feature>
<dbReference type="PANTHER" id="PTHR44981">
    <property type="entry name" value="PERICENTRIN-LIKE PROTEIN, ISOFORM F"/>
    <property type="match status" value="1"/>
</dbReference>
<dbReference type="KEGG" id="acep:105626763"/>
<sequence length="3017" mass="350449">MSATQDEDERRKRSLEAGREMLEKYKVKRSSKDKSGNMEYVEQSDDESLHNEKSMLHKESGIIEAISSRDITHSSVSISEGEADADLEGLAGRVAELEELLQGKEAIVGALNAEIDHLRAETSSPNSSQSRGSSIHGRDIISLYHIKLQEFEKAVNQRDTLIEHLTSSLEQALSARDSVTAQLNTLNSIQLNNPTIDNVNLQQKIKALEITMSDQEGIIRRLNAHLTDIRKHVQTLEMERETQNAEINDYKVQINNLNEQIRLSAAEKNLNIDETLEQQKQYEARVDKIKQDMQHILNKFTTVTNANAIRHQQELKELTLKYENEITNIKAKHEEYMKVLKNENKMIADRLNKELPDLESRHAKELSVFQTQLCHYKKTVEALKLELVNHAESQKVAQSEVHLYKVKLDELKFEAENERRMQNLHFQKEKELLNEQIKLHKIQLEEMTSKHITSMSILESKESIERSLEQALSNAAALKQENDTLKFKLDDLSCRYSTAQSIIENSQVHDRTLSGRLYIGDLEKSLSRLDATSVSTVSELGETMYKTFDEEAIQHQLTKRKLEEKMEIEQLLVEKVSVLETDLVKANNKLEEADIAKKTYEKQVKDMKNACDKLQQEVISLREFSHVTSSDASIQNSSKNVLVNIESDSAWQIEKQQREIESLKLLLEEKETENARYRKDLIETTEKTKQMEMQCQQLTNGLAHAWAQCAEFEERLNQTLGLSDSSKMNISLNSTISSKHLKENQNLDDNILNQSTASQKKILELNIADTLIDNNYLKNNENLYEELQQILENKPNLDEVKLKLSRYYALCEKIVITKAQSSRENVTLPQNSENSLQRSLENLWTEKEKLSQEIEELMNRRKAELESVKTDSAKEISRLRSLLQNFKDGNASLNDLRTELEARHTKEMEELRTYFEQKCLQMEKQYSEEVFSQQSKRISDNDSETEELTDDLYFGGAGDCLNVSNSRTATPSAIEESLRSKILDAENQARLETEYEGSIQALQKELELKVNEIQNVKADYEKTLKQQKELYECQIHDIEAKLKHTLIVPTVHQYCQTEWEVLENGELSSLRDAYNHQLEEQIALARQDIVNALQEQFQVLLSVETDKEDNWPIELLELRDKFTSNAKQEIQELKKIHATELSRLKDEHSCIITRMLEQHQKEIISLKTNTGDKQEISRVEALENIMEERDSLWKACVTLKNLIGELVNYFSVCEEEVNNTLINEVLKRQLSESTFIDEENLNKSNTVLSEISHKNPSNQRIKRVHFAPQSTKIASIINSDNKMLQNLFDEDTDEILKKELKACLRRLKSDSTQVLNLSISESENKIALSSNDDLLASKINEINEALSLKLNHAEALIINYQEEVEQLKVHILELQRKLISAESKKEIITEGYGESDLSRGDIVLQDFSQVQEKARHVLSNGGGDISYLLQLIEELCRQNDKLIDDARKEREDLQQQQVPLEPTPTPYIHRVCCKKIEAADKQLRATRRFLDEQASEREMERDEAAKQIRFLQEQLKERERDKERDMRITSEQSELSSERTDIPELQMTDINAAVEALESQMREMSSLMSDTEAKKSEKESELKAAVDKIWVLRDIIADLEQQLQAKIEREESLQMQINQLETVITAQTKNQQELVQELDAIKSGSENRHLNEQINHLQEELNKHKLSSEHFNVNSSVLKQMKAELHEMQNQLDKRIREMESAHMCGSNLSLSQPSEDVSIREQIDATRCLTPDDPSSPPMLPLDQVLKLKDKMLKHARAEEVAFKRIKDLEMQLTTMKNQNEELLTEQEILHQTASEQLFQIETMRGRLEQHKQSAPFAQKQATSRLELQLHEATTKYHSLEQTITDKEIELKELKAQLERTNQMLAEKEAEMENFVQSENGVLQKIERLKDQLKLVQEEKKMLQIKLGTQEHTQLELPQLIDTILADKNEEIDHLKEQLSKREKQLNVYSSLALDDVQLRELTKQAEAKNSARTLSDILSIHSECEEFPEATRAPNMTLTTSHNVSSFKVPTSSSKNTLQMNSLNTLETPLLDVDKIDTQVPPLDLHSNTHSYSNGNVSHSGMELHRSGEESKLSSPKNNDIIEDSQRAEELFNEKVKEIENLSNQLQVLQHELDLKSDFLNKYEMELVTLQKQYQNLQDEFKETVENLVRDKNFYRGQYELAQASESKIKKDLEEVENILKLKSDELEDQNDRMQVNERIITELNAENTKLKREIEDREKDQMKRNNSLQDMTQELQRFKELVLDKDIALETLQTRNIEIENENKQLYEFKTKIHAREQEIAELQDEILRLTDGLNNRDQVIRKLEEMARRMSDVQSGTSSPSSSSNKDQEIHHLQEFLKEKDKVIRQMSDDSKSLHRALETIQNKMKESGNIVELRRKLKEERRLNEELRDMMLSLQKELELKDASVRRSQDDSDIEDMVQRELNLSARLDKQIMQVIKDDEVVDGVVMEDYQQRNNEVRKDNESLKKLKDDLEVERDIMRHQIAEYEDRILQLKADLTEEMKKVVKLNRELLSERDVVKFLRMEIEEHRRMAEVGRIQDTELIEFLQTKLKASLDNEEKLRNDLASMRQQQINLDSQLMSMRKSIEIENISRNLSNFAATAQNESERTSGNLEESRKHNAQLKENIKKLENEMSKYEKRLEIATEEQERLISSLALTNGLKEILEADLRRTAEELKAREEHCNYLQEQVKMLTENMKHGQRNAEFDEIKELRREINDAREIRIELETDINRARQELKESSNRELKLTRTVDSLKERETELNMRLAISKEKERKFKDLIENTKDVPTNFMQKIKELSETVEKYAIENSNLDDKIGRMRTDRELSMQRVKLLEGQLKKLKNTHASSQQTIPIERLQNFYGKYLRVESRRKALAYQKKYLLCIVGSYQYCEENTLCVLAQLTQDQRSYARLSRNRKVRFRIAVFTIISIHRMKWLIQRWRTGKRVGANAIMGSVDQLIDLPPVRKTPSNHSPPVRERATNGGSSFMLGQYYQDVRNFQETFGAVMAESGTSHIISE</sequence>
<dbReference type="PANTHER" id="PTHR44981:SF2">
    <property type="entry name" value="PERICENTRIN-LIKE PROTEIN, ISOFORM F"/>
    <property type="match status" value="1"/>
</dbReference>
<feature type="coiled-coil region" evidence="6">
    <location>
        <begin position="653"/>
        <end position="687"/>
    </location>
</feature>
<comment type="subcellular location">
    <subcellularLocation>
        <location evidence="1">Cytoplasm</location>
        <location evidence="1">Cytoskeleton</location>
        <location evidence="1">Microtubule organizing center</location>
        <location evidence="1">Centrosome</location>
    </subcellularLocation>
</comment>
<keyword evidence="2" id="KW-0963">Cytoplasm</keyword>
<dbReference type="GO" id="GO:0060090">
    <property type="term" value="F:molecular adaptor activity"/>
    <property type="evidence" value="ECO:0007669"/>
    <property type="project" value="InterPro"/>
</dbReference>
<dbReference type="Proteomes" id="UP000005205">
    <property type="component" value="Unassembled WGS sequence"/>
</dbReference>
<feature type="coiled-coil region" evidence="6">
    <location>
        <begin position="2796"/>
        <end position="2851"/>
    </location>
</feature>
<evidence type="ECO:0000313" key="10">
    <source>
        <dbReference type="Proteomes" id="UP000005205"/>
    </source>
</evidence>
<feature type="coiled-coil region" evidence="6">
    <location>
        <begin position="87"/>
        <end position="121"/>
    </location>
</feature>
<feature type="compositionally biased region" description="Basic and acidic residues" evidence="7">
    <location>
        <begin position="8"/>
        <end position="36"/>
    </location>
</feature>
<evidence type="ECO:0000256" key="4">
    <source>
        <dbReference type="ARBA" id="ARBA00023054"/>
    </source>
</evidence>
<evidence type="ECO:0000256" key="2">
    <source>
        <dbReference type="ARBA" id="ARBA00022490"/>
    </source>
</evidence>
<dbReference type="GO" id="GO:0005737">
    <property type="term" value="C:cytoplasm"/>
    <property type="evidence" value="ECO:0007669"/>
    <property type="project" value="UniProtKB-ARBA"/>
</dbReference>
<keyword evidence="4 6" id="KW-0175">Coiled coil</keyword>
<feature type="region of interest" description="Disordered" evidence="7">
    <location>
        <begin position="2047"/>
        <end position="2081"/>
    </location>
</feature>
<dbReference type="GO" id="GO:0005813">
    <property type="term" value="C:centrosome"/>
    <property type="evidence" value="ECO:0007669"/>
    <property type="project" value="UniProtKB-SubCell"/>
</dbReference>
<feature type="coiled-coil region" evidence="6">
    <location>
        <begin position="219"/>
        <end position="335"/>
    </location>
</feature>
<feature type="coiled-coil region" evidence="6">
    <location>
        <begin position="1343"/>
        <end position="1384"/>
    </location>
</feature>
<gene>
    <name evidence="9" type="primary">105626763</name>
</gene>
<name>A0A158P0Z0_ATTCE</name>
<dbReference type="STRING" id="12957.A0A158P0Z0"/>
<evidence type="ECO:0000259" key="8">
    <source>
        <dbReference type="Pfam" id="PF10495"/>
    </source>
</evidence>
<feature type="compositionally biased region" description="Basic and acidic residues" evidence="7">
    <location>
        <begin position="1516"/>
        <end position="1528"/>
    </location>
</feature>
<keyword evidence="5" id="KW-0206">Cytoskeleton</keyword>
<dbReference type="EMBL" id="ADTU01005911">
    <property type="status" value="NOT_ANNOTATED_CDS"/>
    <property type="molecule type" value="Genomic_DNA"/>
</dbReference>
<dbReference type="EnsemblMetazoa" id="XM_012208058.1">
    <property type="protein sequence ID" value="XP_012063448.1"/>
    <property type="gene ID" value="LOC105626763"/>
</dbReference>
<feature type="coiled-coil region" evidence="6">
    <location>
        <begin position="2375"/>
        <end position="2402"/>
    </location>
</feature>
<keyword evidence="10" id="KW-1185">Reference proteome</keyword>
<reference evidence="10" key="1">
    <citation type="journal article" date="2011" name="PLoS Genet.">
        <title>The genome sequence of the leaf-cutter ant Atta cephalotes reveals insights into its obligate symbiotic lifestyle.</title>
        <authorList>
            <person name="Suen G."/>
            <person name="Teiling C."/>
            <person name="Li L."/>
            <person name="Holt C."/>
            <person name="Abouheif E."/>
            <person name="Bornberg-Bauer E."/>
            <person name="Bouffard P."/>
            <person name="Caldera E.J."/>
            <person name="Cash E."/>
            <person name="Cavanaugh A."/>
            <person name="Denas O."/>
            <person name="Elhaik E."/>
            <person name="Fave M.J."/>
            <person name="Gadau J."/>
            <person name="Gibson J.D."/>
            <person name="Graur D."/>
            <person name="Grubbs K.J."/>
            <person name="Hagen D.E."/>
            <person name="Harkins T.T."/>
            <person name="Helmkampf M."/>
            <person name="Hu H."/>
            <person name="Johnson B.R."/>
            <person name="Kim J."/>
            <person name="Marsh S.E."/>
            <person name="Moeller J.A."/>
            <person name="Munoz-Torres M.C."/>
            <person name="Murphy M.C."/>
            <person name="Naughton M.C."/>
            <person name="Nigam S."/>
            <person name="Overson R."/>
            <person name="Rajakumar R."/>
            <person name="Reese J.T."/>
            <person name="Scott J.J."/>
            <person name="Smith C.R."/>
            <person name="Tao S."/>
            <person name="Tsutsui N.D."/>
            <person name="Viljakainen L."/>
            <person name="Wissler L."/>
            <person name="Yandell M.D."/>
            <person name="Zimmer F."/>
            <person name="Taylor J."/>
            <person name="Slater S.C."/>
            <person name="Clifton S.W."/>
            <person name="Warren W.C."/>
            <person name="Elsik C.G."/>
            <person name="Smith C.D."/>
            <person name="Weinstock G.M."/>
            <person name="Gerardo N.M."/>
            <person name="Currie C.R."/>
        </authorList>
    </citation>
    <scope>NUCLEOTIDE SEQUENCE [LARGE SCALE GENOMIC DNA]</scope>
</reference>
<feature type="coiled-coil region" evidence="6">
    <location>
        <begin position="2084"/>
        <end position="2228"/>
    </location>
</feature>